<accession>A0ABQ4NLA9</accession>
<organism evidence="1 2">
    <name type="scientific">Jannaschia pagri</name>
    <dbReference type="NCBI Taxonomy" id="2829797"/>
    <lineage>
        <taxon>Bacteria</taxon>
        <taxon>Pseudomonadati</taxon>
        <taxon>Pseudomonadota</taxon>
        <taxon>Alphaproteobacteria</taxon>
        <taxon>Rhodobacterales</taxon>
        <taxon>Roseobacteraceae</taxon>
        <taxon>Jannaschia</taxon>
    </lineage>
</organism>
<dbReference type="EMBL" id="BPFH01000003">
    <property type="protein sequence ID" value="GIT95116.1"/>
    <property type="molecule type" value="Genomic_DNA"/>
</dbReference>
<evidence type="ECO:0000313" key="1">
    <source>
        <dbReference type="EMBL" id="GIT95116.1"/>
    </source>
</evidence>
<protein>
    <recommendedName>
        <fullName evidence="3">Lipoprotein</fullName>
    </recommendedName>
</protein>
<proteinExistence type="predicted"/>
<reference evidence="1 2" key="1">
    <citation type="submission" date="2021-05" db="EMBL/GenBank/DDBJ databases">
        <title>Bacteria Genome sequencing.</title>
        <authorList>
            <person name="Takabe Y."/>
            <person name="Nakajima Y."/>
            <person name="Suzuki S."/>
            <person name="Shiozaki T."/>
        </authorList>
    </citation>
    <scope>NUCLEOTIDE SEQUENCE [LARGE SCALE GENOMIC DNA]</scope>
    <source>
        <strain evidence="1 2">AI_62</strain>
    </source>
</reference>
<dbReference type="Proteomes" id="UP000786693">
    <property type="component" value="Unassembled WGS sequence"/>
</dbReference>
<evidence type="ECO:0008006" key="3">
    <source>
        <dbReference type="Google" id="ProtNLM"/>
    </source>
</evidence>
<evidence type="ECO:0000313" key="2">
    <source>
        <dbReference type="Proteomes" id="UP000786693"/>
    </source>
</evidence>
<sequence length="77" mass="7962">MLVGTTNSGSSRMRSTPTGLALGLCCLSACMPTGPEARRAAYLDCARDQGLTVTDGTIRTTSAADLARLDACEAIPR</sequence>
<keyword evidence="2" id="KW-1185">Reference proteome</keyword>
<name>A0ABQ4NLA9_9RHOB</name>
<comment type="caution">
    <text evidence="1">The sequence shown here is derived from an EMBL/GenBank/DDBJ whole genome shotgun (WGS) entry which is preliminary data.</text>
</comment>
<gene>
    <name evidence="1" type="ORF">JANAI62_17390</name>
</gene>